<proteinExistence type="predicted"/>
<keyword evidence="3" id="KW-1185">Reference proteome</keyword>
<evidence type="ECO:0000313" key="2">
    <source>
        <dbReference type="EMBL" id="BCD96738.1"/>
    </source>
</evidence>
<dbReference type="Proteomes" id="UP001320119">
    <property type="component" value="Chromosome"/>
</dbReference>
<sequence length="855" mass="91350">MVVNKQLQQVIRGAVIVAAFLLAACSNDSTPTNQSNPPPPVVDDGNRIEYKGPNPTSADVQRFLVNVWSNLALQERCGACHAEGGQAPQFVRRDNIDAAYSAALTIVDLQAPSLSTMVSKVAAGHNCWRTEASVCADTLTTWIEAWANDAGVSGNVIVLTPPEVKAAGSSRAFPADSAGFGEIIHTPYLIEHCADCHSPSGSTPQQPYFADKNVDTAYEAAKSKINLSSPARSRMVVRLREESHNCWTADCQNDADTLEAAIAAFAETIEPTEIDDALVISNALQLGPDGLVASAGGRIEPNLIAKYEFKTGNGNWAFDTSGQDPALDLRLTGDVDWLEGGVWGLRFLGGRAQATTAASEKLHSQITFTGEYSIEGWVAPANVTQEQAHIVSYAGGEEISNITLGQTLYNYDFLNRTTETDEVGSPGLSTPNADEALQATLQHVVVSFNILEGRRIYVNGELAASDDPENLGEGSLGSWDDTYALIVGTESYNDPDLNDPWFGTIRFLAIHNRALSAEDVAVNYDIGVGEKFYMLFRVTDSLQTGAIPEGTDAYVVFEVEPFDSYSYLFSNPFFYILDPNKTADSDPPVPLQEIPLAGMRIGVNGREASIGQAFMNINVNISSANYMAGEGLQLSNIGALIPVEQGKENDEFFLSFDALGARVYDRPAEVVPVLAAPEDTSEELRSSDIGIKTFAEINASLSQMTGVATTLPAVKETYEKVTQQLPVDENIEGFLPAHHMGITQLAVAYCSALVANTELRTQLFGSFNFAAEPSAAFSAAGRDLIVDGLARVLVIETPEGDEVGSGPSALQMATQLNNLIDQMTSCGNSCPADTTNTTVTAVCAAALGSAAMLVQ</sequence>
<dbReference type="InterPro" id="IPR018487">
    <property type="entry name" value="Hemopexin-like_repeat"/>
</dbReference>
<dbReference type="Pfam" id="PF13385">
    <property type="entry name" value="Laminin_G_3"/>
    <property type="match status" value="1"/>
</dbReference>
<dbReference type="RefSeq" id="WP_236986225.1">
    <property type="nucleotide sequence ID" value="NZ_AP023086.1"/>
</dbReference>
<feature type="region of interest" description="Disordered" evidence="1">
    <location>
        <begin position="28"/>
        <end position="55"/>
    </location>
</feature>
<evidence type="ECO:0000313" key="3">
    <source>
        <dbReference type="Proteomes" id="UP001320119"/>
    </source>
</evidence>
<evidence type="ECO:0000256" key="1">
    <source>
        <dbReference type="SAM" id="MobiDB-lite"/>
    </source>
</evidence>
<dbReference type="InterPro" id="IPR013320">
    <property type="entry name" value="ConA-like_dom_sf"/>
</dbReference>
<dbReference type="SUPFAM" id="SSF49899">
    <property type="entry name" value="Concanavalin A-like lectins/glucanases"/>
    <property type="match status" value="1"/>
</dbReference>
<dbReference type="KEGG" id="marq:MARGE09_P0938"/>
<dbReference type="PROSITE" id="PS51642">
    <property type="entry name" value="HEMOPEXIN_2"/>
    <property type="match status" value="1"/>
</dbReference>
<accession>A0AAN2BJ93</accession>
<gene>
    <name evidence="2" type="ORF">MARGE09_P0938</name>
</gene>
<dbReference type="PROSITE" id="PS51257">
    <property type="entry name" value="PROKAR_LIPOPROTEIN"/>
    <property type="match status" value="1"/>
</dbReference>
<protein>
    <recommendedName>
        <fullName evidence="4">ATPase</fullName>
    </recommendedName>
</protein>
<organism evidence="2 3">
    <name type="scientific">Marinagarivorans cellulosilyticus</name>
    <dbReference type="NCBI Taxonomy" id="2721545"/>
    <lineage>
        <taxon>Bacteria</taxon>
        <taxon>Pseudomonadati</taxon>
        <taxon>Pseudomonadota</taxon>
        <taxon>Gammaproteobacteria</taxon>
        <taxon>Cellvibrionales</taxon>
        <taxon>Cellvibrionaceae</taxon>
        <taxon>Marinagarivorans</taxon>
    </lineage>
</organism>
<evidence type="ECO:0008006" key="4">
    <source>
        <dbReference type="Google" id="ProtNLM"/>
    </source>
</evidence>
<dbReference type="Gene3D" id="2.60.120.200">
    <property type="match status" value="1"/>
</dbReference>
<dbReference type="EMBL" id="AP023086">
    <property type="protein sequence ID" value="BCD96738.1"/>
    <property type="molecule type" value="Genomic_DNA"/>
</dbReference>
<dbReference type="AlphaFoldDB" id="A0AAN2BJ93"/>
<reference evidence="2 3" key="1">
    <citation type="journal article" date="2022" name="IScience">
        <title>An ultrasensitive nanofiber-based assay for enzymatic hydrolysis and deep-sea microbial degradation of cellulose.</title>
        <authorList>
            <person name="Tsudome M."/>
            <person name="Tachioka M."/>
            <person name="Miyazaki M."/>
            <person name="Uchimura K."/>
            <person name="Tsuda M."/>
            <person name="Takaki Y."/>
            <person name="Deguchi S."/>
        </authorList>
    </citation>
    <scope>NUCLEOTIDE SEQUENCE [LARGE SCALE GENOMIC DNA]</scope>
    <source>
        <strain evidence="2 3">GE09</strain>
    </source>
</reference>
<name>A0AAN2BJ93_9GAMM</name>